<dbReference type="SUPFAM" id="SSF47576">
    <property type="entry name" value="Calponin-homology domain, CH-domain"/>
    <property type="match status" value="1"/>
</dbReference>
<dbReference type="InterPro" id="IPR050540">
    <property type="entry name" value="F-actin_Monoox_Mical"/>
</dbReference>
<evidence type="ECO:0000313" key="6">
    <source>
        <dbReference type="EMBL" id="CAD7586571.1"/>
    </source>
</evidence>
<evidence type="ECO:0000256" key="2">
    <source>
        <dbReference type="ARBA" id="ARBA00023054"/>
    </source>
</evidence>
<evidence type="ECO:0000256" key="4">
    <source>
        <dbReference type="SAM" id="MobiDB-lite"/>
    </source>
</evidence>
<feature type="domain" description="Calponin-homology (CH)" evidence="5">
    <location>
        <begin position="99"/>
        <end position="205"/>
    </location>
</feature>
<dbReference type="EMBL" id="OE839291">
    <property type="protein sequence ID" value="CAD7586571.1"/>
    <property type="molecule type" value="Genomic_DNA"/>
</dbReference>
<dbReference type="Pfam" id="PF00307">
    <property type="entry name" value="CH"/>
    <property type="match status" value="1"/>
</dbReference>
<dbReference type="FunFam" id="1.10.418.10:FF:000009">
    <property type="entry name" value="smoothelin isoform X2"/>
    <property type="match status" value="1"/>
</dbReference>
<dbReference type="SMART" id="SM00033">
    <property type="entry name" value="CH"/>
    <property type="match status" value="1"/>
</dbReference>
<proteinExistence type="inferred from homology"/>
<dbReference type="InterPro" id="IPR001715">
    <property type="entry name" value="CH_dom"/>
</dbReference>
<dbReference type="PANTHER" id="PTHR23167">
    <property type="entry name" value="CALPONIN HOMOLOGY DOMAIN-CONTAINING PROTEIN DDB_G0272472-RELATED"/>
    <property type="match status" value="1"/>
</dbReference>
<dbReference type="CDD" id="cd21200">
    <property type="entry name" value="CH_SMTN-like"/>
    <property type="match status" value="1"/>
</dbReference>
<accession>A0A7R9JP24</accession>
<name>A0A7R9JP24_TIMGE</name>
<evidence type="ECO:0000259" key="5">
    <source>
        <dbReference type="PROSITE" id="PS50021"/>
    </source>
</evidence>
<dbReference type="PANTHER" id="PTHR23167:SF88">
    <property type="entry name" value="CALPONIN-HOMOLOGY (CH) DOMAIN-CONTAINING PROTEIN"/>
    <property type="match status" value="1"/>
</dbReference>
<feature type="compositionally biased region" description="Low complexity" evidence="4">
    <location>
        <begin position="69"/>
        <end position="81"/>
    </location>
</feature>
<evidence type="ECO:0000256" key="3">
    <source>
        <dbReference type="ARBA" id="ARBA00061655"/>
    </source>
</evidence>
<sequence length="208" mass="23283">MCGHLFTGHSESTARSSVKDGDTVTHTEVTTKKSSFSTSAVGKTRASKAPLGQAISPFAKFQQLDKQTSKSAPSSPKTPGTAGAPLFKFTDPKLSRSASSVKDKLLYWSQSKTKEYKNIQIENFSTSWSNGLAFCALIHHFCPDAFDYDTLKPEERRKNFELAFRVADDKAGIAPLLDVEDMVMMRKPDWKCVFTYVQSIYRRFKDED</sequence>
<protein>
    <recommendedName>
        <fullName evidence="5">Calponin-homology (CH) domain-containing protein</fullName>
    </recommendedName>
</protein>
<evidence type="ECO:0000256" key="1">
    <source>
        <dbReference type="ARBA" id="ARBA00022553"/>
    </source>
</evidence>
<feature type="region of interest" description="Disordered" evidence="4">
    <location>
        <begin position="1"/>
        <end position="26"/>
    </location>
</feature>
<dbReference type="AlphaFoldDB" id="A0A7R9JP24"/>
<dbReference type="Gene3D" id="1.10.418.10">
    <property type="entry name" value="Calponin-like domain"/>
    <property type="match status" value="1"/>
</dbReference>
<dbReference type="InterPro" id="IPR036872">
    <property type="entry name" value="CH_dom_sf"/>
</dbReference>
<gene>
    <name evidence="6" type="ORF">TGEB3V08_LOCUS903</name>
</gene>
<keyword evidence="2" id="KW-0175">Coiled coil</keyword>
<reference evidence="6" key="1">
    <citation type="submission" date="2020-11" db="EMBL/GenBank/DDBJ databases">
        <authorList>
            <person name="Tran Van P."/>
        </authorList>
    </citation>
    <scope>NUCLEOTIDE SEQUENCE</scope>
</reference>
<dbReference type="PROSITE" id="PS50021">
    <property type="entry name" value="CH"/>
    <property type="match status" value="1"/>
</dbReference>
<organism evidence="6">
    <name type="scientific">Timema genevievae</name>
    <name type="common">Walking stick</name>
    <dbReference type="NCBI Taxonomy" id="629358"/>
    <lineage>
        <taxon>Eukaryota</taxon>
        <taxon>Metazoa</taxon>
        <taxon>Ecdysozoa</taxon>
        <taxon>Arthropoda</taxon>
        <taxon>Hexapoda</taxon>
        <taxon>Insecta</taxon>
        <taxon>Pterygota</taxon>
        <taxon>Neoptera</taxon>
        <taxon>Polyneoptera</taxon>
        <taxon>Phasmatodea</taxon>
        <taxon>Timematodea</taxon>
        <taxon>Timematoidea</taxon>
        <taxon>Timematidae</taxon>
        <taxon>Timema</taxon>
    </lineage>
</organism>
<feature type="compositionally biased region" description="Basic and acidic residues" evidence="4">
    <location>
        <begin position="17"/>
        <end position="26"/>
    </location>
</feature>
<keyword evidence="1" id="KW-0597">Phosphoprotein</keyword>
<comment type="similarity">
    <text evidence="3">Belongs to the smoothelin family.</text>
</comment>
<feature type="region of interest" description="Disordered" evidence="4">
    <location>
        <begin position="65"/>
        <end position="89"/>
    </location>
</feature>